<dbReference type="Proteomes" id="UP000271162">
    <property type="component" value="Unassembled WGS sequence"/>
</dbReference>
<feature type="chain" id="PRO_5043126092" evidence="1">
    <location>
        <begin position="24"/>
        <end position="172"/>
    </location>
</feature>
<dbReference type="AlphaFoldDB" id="A0A0N4YSF4"/>
<dbReference type="EMBL" id="UYSL01024877">
    <property type="protein sequence ID" value="VDL83914.1"/>
    <property type="molecule type" value="Genomic_DNA"/>
</dbReference>
<accession>A0A0N4YSF4</accession>
<gene>
    <name evidence="2" type="ORF">NBR_LOCUS20177</name>
</gene>
<proteinExistence type="predicted"/>
<sequence>MASVRVICIVAGVLLLQVAVSQSVPFTELIRNAIEVNKEALQQFGDAPKAGVSALMLANVYLEPLTEEREEKFNHLRQALHFEIQALQITHEYCLNRHKDGDICIIAPSNVAVGMARIVLAVKDALEDQEKKNKIDKLFRERASWVPSADTTQLEKDMIHIGEEVSKMISKN</sequence>
<keyword evidence="3" id="KW-1185">Reference proteome</keyword>
<feature type="signal peptide" evidence="1">
    <location>
        <begin position="1"/>
        <end position="23"/>
    </location>
</feature>
<evidence type="ECO:0000313" key="3">
    <source>
        <dbReference type="Proteomes" id="UP000271162"/>
    </source>
</evidence>
<name>A0A0N4YSF4_NIPBR</name>
<organism evidence="4">
    <name type="scientific">Nippostrongylus brasiliensis</name>
    <name type="common">Rat hookworm</name>
    <dbReference type="NCBI Taxonomy" id="27835"/>
    <lineage>
        <taxon>Eukaryota</taxon>
        <taxon>Metazoa</taxon>
        <taxon>Ecdysozoa</taxon>
        <taxon>Nematoda</taxon>
        <taxon>Chromadorea</taxon>
        <taxon>Rhabditida</taxon>
        <taxon>Rhabditina</taxon>
        <taxon>Rhabditomorpha</taxon>
        <taxon>Strongyloidea</taxon>
        <taxon>Heligmosomidae</taxon>
        <taxon>Nippostrongylus</taxon>
    </lineage>
</organism>
<evidence type="ECO:0000313" key="4">
    <source>
        <dbReference type="WBParaSite" id="NBR_0002017601-mRNA-1"/>
    </source>
</evidence>
<dbReference type="WBParaSite" id="NBR_0002017601-mRNA-1">
    <property type="protein sequence ID" value="NBR_0002017601-mRNA-1"/>
    <property type="gene ID" value="NBR_0002017601"/>
</dbReference>
<evidence type="ECO:0000313" key="2">
    <source>
        <dbReference type="EMBL" id="VDL83914.1"/>
    </source>
</evidence>
<protein>
    <submittedName>
        <fullName evidence="4">Interleukin-6</fullName>
    </submittedName>
</protein>
<keyword evidence="1" id="KW-0732">Signal</keyword>
<evidence type="ECO:0000256" key="1">
    <source>
        <dbReference type="SAM" id="SignalP"/>
    </source>
</evidence>
<reference evidence="2 3" key="2">
    <citation type="submission" date="2018-11" db="EMBL/GenBank/DDBJ databases">
        <authorList>
            <consortium name="Pathogen Informatics"/>
        </authorList>
    </citation>
    <scope>NUCLEOTIDE SEQUENCE [LARGE SCALE GENOMIC DNA]</scope>
</reference>
<reference evidence="4" key="1">
    <citation type="submission" date="2017-02" db="UniProtKB">
        <authorList>
            <consortium name="WormBaseParasite"/>
        </authorList>
    </citation>
    <scope>IDENTIFICATION</scope>
</reference>